<feature type="domain" description="Transglycosylase SLT" evidence="3">
    <location>
        <begin position="1859"/>
        <end position="1920"/>
    </location>
</feature>
<feature type="region of interest" description="Disordered" evidence="2">
    <location>
        <begin position="1420"/>
        <end position="1446"/>
    </location>
</feature>
<dbReference type="CDD" id="cd13402">
    <property type="entry name" value="LT_TF-like"/>
    <property type="match status" value="1"/>
</dbReference>
<evidence type="ECO:0000313" key="6">
    <source>
        <dbReference type="Proteomes" id="UP000549517"/>
    </source>
</evidence>
<dbReference type="InterPro" id="IPR008258">
    <property type="entry name" value="Transglycosylase_SLT_dom_1"/>
</dbReference>
<protein>
    <submittedName>
        <fullName evidence="5">Phage tail tape measure protein</fullName>
    </submittedName>
</protein>
<name>A0A849AT15_9MICO</name>
<feature type="compositionally biased region" description="Basic and acidic residues" evidence="2">
    <location>
        <begin position="940"/>
        <end position="975"/>
    </location>
</feature>
<evidence type="ECO:0000259" key="4">
    <source>
        <dbReference type="Pfam" id="PF10145"/>
    </source>
</evidence>
<dbReference type="Proteomes" id="UP000549517">
    <property type="component" value="Unassembled WGS sequence"/>
</dbReference>
<keyword evidence="1" id="KW-0175">Coiled coil</keyword>
<sequence>MADRTVAYRMLLDATGVATGAKVARNALQGIHRDGIAPVQKHLTALERSARAHPEAWQHAGRAATIFGTGVAVSLGMATKAAMSWQSDWAGVTKTVEGTTAQMDGLQQGLRDLAATTLPATHTEIAGVAEAAGQLGIKTQNVLQFTKTIIDLGEATNLTAEQGGTQLARFMNIMGTSQSKVNNLGSAVVGLGNNFATTESEIMDMSMRIASAGRQAGMTEGDVLGLATALSSVGIEAEAGGTAASMVIKKMGLEVDRGGDKLDLFAKTAGMSTTDFAKAFKGDAAGALATFVEGLGKAQAEGENVNVTLSELGIKGIRESNAILSLAAASDVMKNALATGNTEYIKASALAEEASQRYETAESRAKIALNSIKDASIDFGQAVLPAFAAGADAVTGLMTRIRELPQPLKEATVGFAGIAGAASLAAGGFLTIAPKVFDVVDGFKTLNATHPRLAGGLTTLGKAAGLATVGLLTARGAAAALNSVIDTSSRSTSEMTSAIAELQNKASGDVKNTVLDPALWEEANSFWNRGIGTKEIEDWGDALDRVNMAGAGMQQWLDGVAGTRSDVTIIGETIASTDEALRDLASGGAMESAADGFTAIRDSAEDMTDAEVLEQFPKYKDYLREIAGAAGLATDDAVLLAIATGRITEEMLEANPTTAEGVDKLKDLGVEAKTTEEKIADLADEIRTFGQATLDTRAASREWEQSLDDAREALKKNGKTLDDTTQKGRDNAEALDRVARAGADRAASIYEETQSEEELQKALDQSREDLIKTARSFGMSEDAAKDYADRVLMTPDEVKTEVKVQKEQAKKDLDSIVKDLKDTDGESATLWVRIKKWFQGEADGSNAKKRRARAGRDGAGVGGRAYGGIDVKAMAAGGTLDPIAQVVPPNTWRIVGDRLDVPEAFIPIDGSRRSWKILTETISRMPGALPMASGAVVSGSKDDEQRRKAEQERKRREDEAKRRREEAAARRARVADMRRELRTDLRRGDLRDQTTRGLSGAYSTVDRMLSLSRNEDLSRGTRARLARDASGYESSLRRLYGQLEKLEKRAENAQKKLDELKQIQDSVASSIGRSAYSLDVTSQWSQTRAGVWEQTQGVSGVRKNAAQAAARVRDLSGKLNRLQKMGYSGAILQEVAQAGSIDESLQMADELLKGTSSDVKSINRSYADIDKHARQAGKYVTHGFYKGGVDAAAGLVKGLESQQKQVEKTILKIAKSMESSLKRALGIRSPSKKTEWIGEQTAEGFIGGILGKLDTIRAAAEMMGAAAIPQITTTPSTARDASDTALTAPPALASAAASVPAGASGEVPGVDELPALTSEAYAGMDATAEESLVFRQEITASSYQGMQDSTASALASMRLTQLAEHEAMTADQQATMQLLTRISADGFTTIDRQGREKTHELHKGVGRSMRDLRSDYGEQLGQTRRSSHEGFTSIDRQGREKTHELHKGVGRSMRDLRSDYGEQLGQTRRASHEGFETIRRAGVSSIAGMRAGVRDELGKMPGHVASTMNRSISVLNDFRREVNDAFGDVGVKLPAVKRVKGYAGGGVIPGYSTHLQGDDQLIKARAGEGIYVSEAMRDPYERKRLETVNKAALRGENLAKFRDLPFEAFATGGIVKNTQGLIRLGHVLRSIGVRVSEGPPPFGPIHRVHARNSWHYRNGALDLNTAPGKSAKEMRDFDRIMPILHALGWGVIWRYPNHYGHAHVDIGNRSLGSFNRNVKPSGDLWEKLKGLRVGPPQGGGEGGTYGMSHPLLDRAGISPSGNLERDYEKAARKIMAGIVKKHAGRLSDNEFASDLVGGIMRTAETGIVAKAKAHGKEMGTYTDPGGAGVERWRDTVIKALQIAGLPTSDDYVNAWLRQIKTESGGNPRAVQGNIGDVNNRSGDLAHGLVQVIGSTFRAFRDKSLPNDRFHPLANLVAGMNWAKFKASRRGRSMLSFIGRGHGYAEGTDSALPGWKWVGEEGPELMRFKGGEQVIPSKVSHQIENQVLRGGNVSIEQSSIDSLKAALVTQITEADMAAALDGVQLTLMVDGQQMAAHITATVEGGIRTARSNNRTGSRLTGATL</sequence>
<organism evidence="5 6">
    <name type="scientific">Brevibacterium luteolum</name>
    <dbReference type="NCBI Taxonomy" id="199591"/>
    <lineage>
        <taxon>Bacteria</taxon>
        <taxon>Bacillati</taxon>
        <taxon>Actinomycetota</taxon>
        <taxon>Actinomycetes</taxon>
        <taxon>Micrococcales</taxon>
        <taxon>Brevibacteriaceae</taxon>
        <taxon>Brevibacterium</taxon>
    </lineage>
</organism>
<dbReference type="Pfam" id="PF10145">
    <property type="entry name" value="PhageMin_Tail"/>
    <property type="match status" value="1"/>
</dbReference>
<gene>
    <name evidence="5" type="ORF">HLA91_00405</name>
</gene>
<evidence type="ECO:0000256" key="1">
    <source>
        <dbReference type="SAM" id="Coils"/>
    </source>
</evidence>
<comment type="caution">
    <text evidence="5">The sequence shown here is derived from an EMBL/GenBank/DDBJ whole genome shotgun (WGS) entry which is preliminary data.</text>
</comment>
<accession>A0A849AT15</accession>
<dbReference type="InterPro" id="IPR010090">
    <property type="entry name" value="Phage_tape_meas"/>
</dbReference>
<feature type="region of interest" description="Disordered" evidence="2">
    <location>
        <begin position="930"/>
        <end position="975"/>
    </location>
</feature>
<feature type="coiled-coil region" evidence="1">
    <location>
        <begin position="1029"/>
        <end position="1063"/>
    </location>
</feature>
<dbReference type="Pfam" id="PF01464">
    <property type="entry name" value="SLT"/>
    <property type="match status" value="1"/>
</dbReference>
<reference evidence="5 6" key="1">
    <citation type="submission" date="2020-05" db="EMBL/GenBank/DDBJ databases">
        <title>MicrobeNet Type strains.</title>
        <authorList>
            <person name="Nicholson A.C."/>
        </authorList>
    </citation>
    <scope>NUCLEOTIDE SEQUENCE [LARGE SCALE GENOMIC DNA]</scope>
    <source>
        <strain evidence="5 6">CCUG 46604</strain>
    </source>
</reference>
<dbReference type="RefSeq" id="WP_170273081.1">
    <property type="nucleotide sequence ID" value="NZ_BAAAKH010000002.1"/>
</dbReference>
<evidence type="ECO:0000313" key="5">
    <source>
        <dbReference type="EMBL" id="NNG77844.1"/>
    </source>
</evidence>
<feature type="compositionally biased region" description="Basic and acidic residues" evidence="2">
    <location>
        <begin position="1436"/>
        <end position="1446"/>
    </location>
</feature>
<dbReference type="NCBIfam" id="TIGR01760">
    <property type="entry name" value="tape_meas_TP901"/>
    <property type="match status" value="1"/>
</dbReference>
<dbReference type="EMBL" id="JABEMC010000001">
    <property type="protein sequence ID" value="NNG77844.1"/>
    <property type="molecule type" value="Genomic_DNA"/>
</dbReference>
<dbReference type="SUPFAM" id="SSF53955">
    <property type="entry name" value="Lysozyme-like"/>
    <property type="match status" value="1"/>
</dbReference>
<proteinExistence type="predicted"/>
<evidence type="ECO:0000256" key="2">
    <source>
        <dbReference type="SAM" id="MobiDB-lite"/>
    </source>
</evidence>
<dbReference type="InterPro" id="IPR023346">
    <property type="entry name" value="Lysozyme-like_dom_sf"/>
</dbReference>
<feature type="domain" description="Phage tail tape measure protein" evidence="4">
    <location>
        <begin position="111"/>
        <end position="301"/>
    </location>
</feature>
<evidence type="ECO:0000259" key="3">
    <source>
        <dbReference type="Pfam" id="PF01464"/>
    </source>
</evidence>